<dbReference type="SUPFAM" id="SSF88697">
    <property type="entry name" value="PUA domain-like"/>
    <property type="match status" value="1"/>
</dbReference>
<dbReference type="EMBL" id="CP000493">
    <property type="protein sequence ID" value="ABM80811.1"/>
    <property type="molecule type" value="Genomic_DNA"/>
</dbReference>
<feature type="region of interest" description="Disordered" evidence="1">
    <location>
        <begin position="204"/>
        <end position="226"/>
    </location>
</feature>
<organism evidence="3 4">
    <name type="scientific">Hyperthermus butylicus (strain DSM 5456 / JCM 9403 / PLM1-5)</name>
    <dbReference type="NCBI Taxonomy" id="415426"/>
    <lineage>
        <taxon>Archaea</taxon>
        <taxon>Thermoproteota</taxon>
        <taxon>Thermoprotei</taxon>
        <taxon>Desulfurococcales</taxon>
        <taxon>Pyrodictiaceae</taxon>
        <taxon>Hyperthermus</taxon>
    </lineage>
</organism>
<evidence type="ECO:0000256" key="1">
    <source>
        <dbReference type="SAM" id="MobiDB-lite"/>
    </source>
</evidence>
<dbReference type="eggNOG" id="arCOG00398">
    <property type="taxonomic scope" value="Archaea"/>
</dbReference>
<gene>
    <name evidence="3" type="ordered locus">Hbut_0963</name>
</gene>
<dbReference type="PANTHER" id="PTHR42250:SF1">
    <property type="entry name" value="ASCH DOMAIN-CONTAINING PROTEIN"/>
    <property type="match status" value="1"/>
</dbReference>
<keyword evidence="4" id="KW-1185">Reference proteome</keyword>
<sequence>MIKEQRAASERSDKTKFLGRHLMVKGEYVDDILSGRKRATIRLGKVKVKYNELIVHGGGRPVAKVRVTNVIYKRVKELTDEDARKDGFRNLGELINALRKVYGEVKPDDYVTIIEFEVVQDLTSLEPQDPYLGLEPADIARLALRYLGDMLSDDEKKILKDLTSTNSIRATAVRLFGSIERRWRVRKVLRRALSELVRQGLLSSSSSESNKQQKYTTRGRHGRKRR</sequence>
<name>A2BLF0_HYPBU</name>
<reference evidence="3 4" key="1">
    <citation type="journal article" date="2007" name="Archaea">
        <title>The genome of Hyperthermus butylicus: a sulfur-reducing, peptide fermenting, neutrophilic Crenarchaeote growing up to 108 degrees C.</title>
        <authorList>
            <person name="Brugger K."/>
            <person name="Chen L."/>
            <person name="Stark M."/>
            <person name="Zibat A."/>
            <person name="Redder P."/>
            <person name="Ruepp A."/>
            <person name="Awayez M."/>
            <person name="She Q."/>
            <person name="Garrett R.A."/>
            <person name="Klenk H.P."/>
        </authorList>
    </citation>
    <scope>NUCLEOTIDE SEQUENCE [LARGE SCALE GENOMIC DNA]</scope>
    <source>
        <strain evidence="4">DSM 5456 / JCM 9403 / PLM1-5</strain>
    </source>
</reference>
<dbReference type="EnsemblBacteria" id="ABM80811">
    <property type="protein sequence ID" value="ABM80811"/>
    <property type="gene ID" value="Hbut_0963"/>
</dbReference>
<dbReference type="CDD" id="cd06552">
    <property type="entry name" value="ASCH_yqfb_like"/>
    <property type="match status" value="1"/>
</dbReference>
<dbReference type="KEGG" id="hbu:Hbut_0963"/>
<dbReference type="HOGENOM" id="CLU_117042_0_0_2"/>
<evidence type="ECO:0000313" key="3">
    <source>
        <dbReference type="EMBL" id="ABM80811.1"/>
    </source>
</evidence>
<dbReference type="AlphaFoldDB" id="A2BLF0"/>
<feature type="compositionally biased region" description="Basic residues" evidence="1">
    <location>
        <begin position="217"/>
        <end position="226"/>
    </location>
</feature>
<dbReference type="GeneID" id="4781758"/>
<dbReference type="PANTHER" id="PTHR42250">
    <property type="entry name" value="ASCH DOMAIN-CONTAINING PROTEIN"/>
    <property type="match status" value="1"/>
</dbReference>
<proteinExistence type="predicted"/>
<dbReference type="InterPro" id="IPR007374">
    <property type="entry name" value="ASCH_domain"/>
</dbReference>
<dbReference type="Proteomes" id="UP000002593">
    <property type="component" value="Chromosome"/>
</dbReference>
<accession>A2BLF0</accession>
<dbReference type="RefSeq" id="WP_011822129.1">
    <property type="nucleotide sequence ID" value="NC_008818.1"/>
</dbReference>
<evidence type="ECO:0000313" key="4">
    <source>
        <dbReference type="Proteomes" id="UP000002593"/>
    </source>
</evidence>
<dbReference type="InterPro" id="IPR015947">
    <property type="entry name" value="PUA-like_sf"/>
</dbReference>
<dbReference type="STRING" id="415426.Hbut_0963"/>
<protein>
    <submittedName>
        <fullName evidence="3">Conserved archaeal protein</fullName>
    </submittedName>
</protein>
<feature type="domain" description="ASCH" evidence="2">
    <location>
        <begin position="22"/>
        <end position="120"/>
    </location>
</feature>
<dbReference type="SMART" id="SM01022">
    <property type="entry name" value="ASCH"/>
    <property type="match status" value="1"/>
</dbReference>
<dbReference type="Pfam" id="PF04266">
    <property type="entry name" value="ASCH"/>
    <property type="match status" value="1"/>
</dbReference>
<evidence type="ECO:0000259" key="2">
    <source>
        <dbReference type="SMART" id="SM01022"/>
    </source>
</evidence>
<dbReference type="Gene3D" id="2.30.130.30">
    <property type="entry name" value="Hypothetical protein"/>
    <property type="match status" value="1"/>
</dbReference>